<feature type="domain" description="Alpha-D-phosphohexomutase C-terminal" evidence="8">
    <location>
        <begin position="436"/>
        <end position="480"/>
    </location>
</feature>
<evidence type="ECO:0000256" key="7">
    <source>
        <dbReference type="RuleBase" id="RU004326"/>
    </source>
</evidence>
<dbReference type="GO" id="GO:0000287">
    <property type="term" value="F:magnesium ion binding"/>
    <property type="evidence" value="ECO:0007669"/>
    <property type="project" value="InterPro"/>
</dbReference>
<dbReference type="AlphaFoldDB" id="A6DPF3"/>
<keyword evidence="6" id="KW-0413">Isomerase</keyword>
<dbReference type="Pfam" id="PF02878">
    <property type="entry name" value="PGM_PMM_I"/>
    <property type="match status" value="1"/>
</dbReference>
<dbReference type="Pfam" id="PF02879">
    <property type="entry name" value="PGM_PMM_II"/>
    <property type="match status" value="1"/>
</dbReference>
<dbReference type="CDD" id="cd03088">
    <property type="entry name" value="ManB"/>
    <property type="match status" value="1"/>
</dbReference>
<evidence type="ECO:0000259" key="11">
    <source>
        <dbReference type="Pfam" id="PF02880"/>
    </source>
</evidence>
<evidence type="ECO:0000259" key="10">
    <source>
        <dbReference type="Pfam" id="PF02879"/>
    </source>
</evidence>
<dbReference type="InterPro" id="IPR005844">
    <property type="entry name" value="A-D-PHexomutase_a/b/a-I"/>
</dbReference>
<evidence type="ECO:0000256" key="3">
    <source>
        <dbReference type="ARBA" id="ARBA00022553"/>
    </source>
</evidence>
<dbReference type="InterPro" id="IPR005846">
    <property type="entry name" value="A-D-PHexomutase_a/b/a-III"/>
</dbReference>
<dbReference type="OrthoDB" id="9803322at2"/>
<dbReference type="InterPro" id="IPR050060">
    <property type="entry name" value="Phosphoglucosamine_mutase"/>
</dbReference>
<sequence>MKKLNIENLMEVSGVKFGTSGARGLATAMTDEVCYAYTLAFLTHLENSNNIKEGSEVAIAGDLRPSSPRICAAVVKAVEDKGYLAVYSGEIASPAVAYYGFSKTIPSVMVTGSHIPDDRNGIKYNTPLGEILKEDEQGIRAQEVTIPENVFDDEGFFIETRELATICEKAEEIYIKRYTNFFAPDTLAGLRLGVYEHSCVGRDTLKSIYQQLGAEVVGLGRSEKFIPVDTEAIRPEDVALAAQWAQESHFDAILSADGDCDRPLISDEKGQWLRGDVAGILCAQFLNADAVATPVSCNSAVELCESFSVVKRTRIGSPYVIASMKEASASGSQMVVGYEANGGFLTNSDFKQGAKVLEALPTRDAAILHIALLVDAKKQGIKLSELVATLPARYTISDRLKEFPTERSQEKLKSFTSEGGESRIEELFAQLSGSLASIDQTDGVRMTFDNKEVIHLRPSGNAPELRCYNEADSEARAIELNRACIEIMENWRA</sequence>
<dbReference type="Gene3D" id="3.40.120.10">
    <property type="entry name" value="Alpha-D-Glucose-1,6-Bisphosphate, subunit A, domain 3"/>
    <property type="match status" value="3"/>
</dbReference>
<dbReference type="SUPFAM" id="SSF55957">
    <property type="entry name" value="Phosphoglucomutase, C-terminal domain"/>
    <property type="match status" value="1"/>
</dbReference>
<keyword evidence="13" id="KW-1185">Reference proteome</keyword>
<dbReference type="InterPro" id="IPR016066">
    <property type="entry name" value="A-D-PHexomutase_CS"/>
</dbReference>
<dbReference type="InterPro" id="IPR005845">
    <property type="entry name" value="A-D-PHexomutase_a/b/a-II"/>
</dbReference>
<evidence type="ECO:0000256" key="2">
    <source>
        <dbReference type="ARBA" id="ARBA00010231"/>
    </source>
</evidence>
<reference evidence="12 13" key="1">
    <citation type="journal article" date="2010" name="J. Bacteriol.">
        <title>Genome sequence of Lentisphaera araneosa HTCC2155T, the type species of the order Lentisphaerales in the phylum Lentisphaerae.</title>
        <authorList>
            <person name="Thrash J.C."/>
            <person name="Cho J.C."/>
            <person name="Vergin K.L."/>
            <person name="Morris R.M."/>
            <person name="Giovannoni S.J."/>
        </authorList>
    </citation>
    <scope>NUCLEOTIDE SEQUENCE [LARGE SCALE GENOMIC DNA]</scope>
    <source>
        <strain evidence="12 13">HTCC2155</strain>
    </source>
</reference>
<dbReference type="Proteomes" id="UP000004947">
    <property type="component" value="Unassembled WGS sequence"/>
</dbReference>
<accession>A6DPF3</accession>
<dbReference type="InterPro" id="IPR016055">
    <property type="entry name" value="A-D-PHexomutase_a/b/a-I/II/III"/>
</dbReference>
<evidence type="ECO:0000313" key="12">
    <source>
        <dbReference type="EMBL" id="EDM26449.1"/>
    </source>
</evidence>
<dbReference type="GO" id="GO:0009252">
    <property type="term" value="P:peptidoglycan biosynthetic process"/>
    <property type="evidence" value="ECO:0007669"/>
    <property type="project" value="TreeGrafter"/>
</dbReference>
<keyword evidence="3" id="KW-0597">Phosphoprotein</keyword>
<dbReference type="GO" id="GO:0006048">
    <property type="term" value="P:UDP-N-acetylglucosamine biosynthetic process"/>
    <property type="evidence" value="ECO:0007669"/>
    <property type="project" value="TreeGrafter"/>
</dbReference>
<feature type="domain" description="Alpha-D-phosphohexomutase alpha/beta/alpha" evidence="10">
    <location>
        <begin position="173"/>
        <end position="270"/>
    </location>
</feature>
<dbReference type="PANTHER" id="PTHR42946:SF1">
    <property type="entry name" value="PHOSPHOGLUCOMUTASE (ALPHA-D-GLUCOSE-1,6-BISPHOSPHATE-DEPENDENT)"/>
    <property type="match status" value="1"/>
</dbReference>
<gene>
    <name evidence="12" type="ORF">LNTAR_05724</name>
</gene>
<keyword evidence="5 7" id="KW-0460">Magnesium</keyword>
<dbReference type="InterPro" id="IPR005843">
    <property type="entry name" value="A-D-PHexomutase_C"/>
</dbReference>
<keyword evidence="4 7" id="KW-0479">Metal-binding</keyword>
<dbReference type="Pfam" id="PF02880">
    <property type="entry name" value="PGM_PMM_III"/>
    <property type="match status" value="1"/>
</dbReference>
<dbReference type="RefSeq" id="WP_007279735.1">
    <property type="nucleotide sequence ID" value="NZ_ABCK01000016.1"/>
</dbReference>
<dbReference type="EMBL" id="ABCK01000016">
    <property type="protein sequence ID" value="EDM26449.1"/>
    <property type="molecule type" value="Genomic_DNA"/>
</dbReference>
<dbReference type="STRING" id="313628.LNTAR_05724"/>
<dbReference type="eggNOG" id="COG1109">
    <property type="taxonomic scope" value="Bacteria"/>
</dbReference>
<feature type="domain" description="Alpha-D-phosphohexomutase alpha/beta/alpha" evidence="11">
    <location>
        <begin position="275"/>
        <end position="394"/>
    </location>
</feature>
<dbReference type="GO" id="GO:0005975">
    <property type="term" value="P:carbohydrate metabolic process"/>
    <property type="evidence" value="ECO:0007669"/>
    <property type="project" value="InterPro"/>
</dbReference>
<comment type="caution">
    <text evidence="12">The sequence shown here is derived from an EMBL/GenBank/DDBJ whole genome shotgun (WGS) entry which is preliminary data.</text>
</comment>
<organism evidence="12 13">
    <name type="scientific">Lentisphaera araneosa HTCC2155</name>
    <dbReference type="NCBI Taxonomy" id="313628"/>
    <lineage>
        <taxon>Bacteria</taxon>
        <taxon>Pseudomonadati</taxon>
        <taxon>Lentisphaerota</taxon>
        <taxon>Lentisphaeria</taxon>
        <taxon>Lentisphaerales</taxon>
        <taxon>Lentisphaeraceae</taxon>
        <taxon>Lentisphaera</taxon>
    </lineage>
</organism>
<dbReference type="SUPFAM" id="SSF53738">
    <property type="entry name" value="Phosphoglucomutase, first 3 domains"/>
    <property type="match status" value="3"/>
</dbReference>
<comment type="cofactor">
    <cofactor evidence="1">
        <name>Mg(2+)</name>
        <dbReference type="ChEBI" id="CHEBI:18420"/>
    </cofactor>
</comment>
<dbReference type="PROSITE" id="PS00710">
    <property type="entry name" value="PGM_PMM"/>
    <property type="match status" value="1"/>
</dbReference>
<dbReference type="Gene3D" id="3.30.310.50">
    <property type="entry name" value="Alpha-D-phosphohexomutase, C-terminal domain"/>
    <property type="match status" value="1"/>
</dbReference>
<dbReference type="GO" id="GO:0005829">
    <property type="term" value="C:cytosol"/>
    <property type="evidence" value="ECO:0007669"/>
    <property type="project" value="TreeGrafter"/>
</dbReference>
<evidence type="ECO:0000256" key="6">
    <source>
        <dbReference type="ARBA" id="ARBA00023235"/>
    </source>
</evidence>
<dbReference type="GO" id="GO:0004615">
    <property type="term" value="F:phosphomannomutase activity"/>
    <property type="evidence" value="ECO:0007669"/>
    <property type="project" value="TreeGrafter"/>
</dbReference>
<evidence type="ECO:0000256" key="5">
    <source>
        <dbReference type="ARBA" id="ARBA00022842"/>
    </source>
</evidence>
<dbReference type="InterPro" id="IPR036900">
    <property type="entry name" value="A-D-PHexomutase_C_sf"/>
</dbReference>
<protein>
    <submittedName>
        <fullName evidence="12">Phosphomannomutase</fullName>
    </submittedName>
</protein>
<evidence type="ECO:0000256" key="1">
    <source>
        <dbReference type="ARBA" id="ARBA00001946"/>
    </source>
</evidence>
<evidence type="ECO:0000256" key="4">
    <source>
        <dbReference type="ARBA" id="ARBA00022723"/>
    </source>
</evidence>
<evidence type="ECO:0000259" key="9">
    <source>
        <dbReference type="Pfam" id="PF02878"/>
    </source>
</evidence>
<comment type="similarity">
    <text evidence="2 7">Belongs to the phosphohexose mutase family.</text>
</comment>
<dbReference type="GO" id="GO:0008966">
    <property type="term" value="F:phosphoglucosamine mutase activity"/>
    <property type="evidence" value="ECO:0007669"/>
    <property type="project" value="TreeGrafter"/>
</dbReference>
<dbReference type="PANTHER" id="PTHR42946">
    <property type="entry name" value="PHOSPHOHEXOSE MUTASE"/>
    <property type="match status" value="1"/>
</dbReference>
<dbReference type="Pfam" id="PF00408">
    <property type="entry name" value="PGM_PMM_IV"/>
    <property type="match status" value="1"/>
</dbReference>
<feature type="domain" description="Alpha-D-phosphohexomutase alpha/beta/alpha" evidence="9">
    <location>
        <begin position="15"/>
        <end position="142"/>
    </location>
</feature>
<evidence type="ECO:0000259" key="8">
    <source>
        <dbReference type="Pfam" id="PF00408"/>
    </source>
</evidence>
<name>A6DPF3_9BACT</name>
<evidence type="ECO:0000313" key="13">
    <source>
        <dbReference type="Proteomes" id="UP000004947"/>
    </source>
</evidence>
<proteinExistence type="inferred from homology"/>